<evidence type="ECO:0000256" key="1">
    <source>
        <dbReference type="SAM" id="MobiDB-lite"/>
    </source>
</evidence>
<dbReference type="AlphaFoldDB" id="A0A4C1U858"/>
<accession>A0A4C1U858</accession>
<comment type="caution">
    <text evidence="2">The sequence shown here is derived from an EMBL/GenBank/DDBJ whole genome shotgun (WGS) entry which is preliminary data.</text>
</comment>
<organism evidence="2 3">
    <name type="scientific">Eumeta variegata</name>
    <name type="common">Bagworm moth</name>
    <name type="synonym">Eumeta japonica</name>
    <dbReference type="NCBI Taxonomy" id="151549"/>
    <lineage>
        <taxon>Eukaryota</taxon>
        <taxon>Metazoa</taxon>
        <taxon>Ecdysozoa</taxon>
        <taxon>Arthropoda</taxon>
        <taxon>Hexapoda</taxon>
        <taxon>Insecta</taxon>
        <taxon>Pterygota</taxon>
        <taxon>Neoptera</taxon>
        <taxon>Endopterygota</taxon>
        <taxon>Lepidoptera</taxon>
        <taxon>Glossata</taxon>
        <taxon>Ditrysia</taxon>
        <taxon>Tineoidea</taxon>
        <taxon>Psychidae</taxon>
        <taxon>Oiketicinae</taxon>
        <taxon>Eumeta</taxon>
    </lineage>
</organism>
<feature type="compositionally biased region" description="Basic and acidic residues" evidence="1">
    <location>
        <begin position="107"/>
        <end position="118"/>
    </location>
</feature>
<reference evidence="2 3" key="1">
    <citation type="journal article" date="2019" name="Commun. Biol.">
        <title>The bagworm genome reveals a unique fibroin gene that provides high tensile strength.</title>
        <authorList>
            <person name="Kono N."/>
            <person name="Nakamura H."/>
            <person name="Ohtoshi R."/>
            <person name="Tomita M."/>
            <person name="Numata K."/>
            <person name="Arakawa K."/>
        </authorList>
    </citation>
    <scope>NUCLEOTIDE SEQUENCE [LARGE SCALE GENOMIC DNA]</scope>
</reference>
<evidence type="ECO:0000313" key="3">
    <source>
        <dbReference type="Proteomes" id="UP000299102"/>
    </source>
</evidence>
<evidence type="ECO:0000313" key="2">
    <source>
        <dbReference type="EMBL" id="GBP22488.1"/>
    </source>
</evidence>
<sequence>MGQEIFHDRLNNVGYAKFHADQLTDGEEGIEWNYHHLNVAAWNGLWAGGGYVNSNDRVGCYDVKISSGLVVFETFRARDLGPRVVGGSAHTPASPRHTSDWRPAAPRRCERARTEPTARRKKAMRRQPRLAVELWRGSFVLRNVIDCRVNKLYNARNSAAVKLVVKASRWREIGRRERRIKGQDVFNVHIRRRFRAA</sequence>
<dbReference type="Proteomes" id="UP000299102">
    <property type="component" value="Unassembled WGS sequence"/>
</dbReference>
<gene>
    <name evidence="2" type="ORF">EVAR_78665_1</name>
</gene>
<name>A0A4C1U858_EUMVA</name>
<proteinExistence type="predicted"/>
<protein>
    <submittedName>
        <fullName evidence="2">Uncharacterized protein</fullName>
    </submittedName>
</protein>
<dbReference type="EMBL" id="BGZK01000140">
    <property type="protein sequence ID" value="GBP22488.1"/>
    <property type="molecule type" value="Genomic_DNA"/>
</dbReference>
<keyword evidence="3" id="KW-1185">Reference proteome</keyword>
<feature type="region of interest" description="Disordered" evidence="1">
    <location>
        <begin position="86"/>
        <end position="123"/>
    </location>
</feature>